<comment type="similarity">
    <text evidence="6">Belongs to the methyltransferase superfamily. RNA methyltransferase RsmG family.</text>
</comment>
<sequence>MEIFTPLISNQIEMEQNDIDRLTNYIKALEKWNNIHALTSVSARELPYVFIVEPIVAARELAKTVNPLKCIDIGTGFGNPGIAMSVYFKKADFLLLDASQKKTALLRKIVYDEKFERVKVVTARIEDVTKQIDSSFDLVISRGIGSLDKTLEYAYELAKLDGTIAIFKAKLDVKEFSDTKKEGLVLDRVLTLNVVYPLREVARYVLVYKKVVL</sequence>
<name>A0A7V3VSV7_9BACT</name>
<dbReference type="HAMAP" id="MF_00074">
    <property type="entry name" value="16SrRNA_methyltr_G"/>
    <property type="match status" value="1"/>
</dbReference>
<feature type="binding site" evidence="6">
    <location>
        <begin position="97"/>
        <end position="99"/>
    </location>
    <ligand>
        <name>S-adenosyl-L-methionine</name>
        <dbReference type="ChEBI" id="CHEBI:59789"/>
    </ligand>
</feature>
<dbReference type="Gene3D" id="3.40.50.150">
    <property type="entry name" value="Vaccinia Virus protein VP39"/>
    <property type="match status" value="1"/>
</dbReference>
<dbReference type="EC" id="2.1.1.-" evidence="6"/>
<comment type="caution">
    <text evidence="6">Lacks conserved residue(s) required for the propagation of feature annotation.</text>
</comment>
<evidence type="ECO:0000256" key="5">
    <source>
        <dbReference type="ARBA" id="ARBA00022691"/>
    </source>
</evidence>
<reference evidence="7" key="1">
    <citation type="journal article" date="2020" name="mSystems">
        <title>Genome- and Community-Level Interaction Insights into Carbon Utilization and Element Cycling Functions of Hydrothermarchaeota in Hydrothermal Sediment.</title>
        <authorList>
            <person name="Zhou Z."/>
            <person name="Liu Y."/>
            <person name="Xu W."/>
            <person name="Pan J."/>
            <person name="Luo Z.H."/>
            <person name="Li M."/>
        </authorList>
    </citation>
    <scope>NUCLEOTIDE SEQUENCE [LARGE SCALE GENOMIC DNA]</scope>
    <source>
        <strain evidence="7">SpSt-966</strain>
    </source>
</reference>
<dbReference type="GO" id="GO:0005829">
    <property type="term" value="C:cytosol"/>
    <property type="evidence" value="ECO:0007669"/>
    <property type="project" value="TreeGrafter"/>
</dbReference>
<dbReference type="GO" id="GO:0070043">
    <property type="term" value="F:rRNA (guanine-N7-)-methyltransferase activity"/>
    <property type="evidence" value="ECO:0007669"/>
    <property type="project" value="UniProtKB-UniRule"/>
</dbReference>
<dbReference type="Pfam" id="PF02527">
    <property type="entry name" value="GidB"/>
    <property type="match status" value="1"/>
</dbReference>
<keyword evidence="5 6" id="KW-0949">S-adenosyl-L-methionine</keyword>
<protein>
    <recommendedName>
        <fullName evidence="6">Ribosomal RNA small subunit methyltransferase G</fullName>
        <ecNumber evidence="6">2.1.1.-</ecNumber>
    </recommendedName>
    <alternativeName>
        <fullName evidence="6">16S rRNA 7-methylguanosine methyltransferase</fullName>
        <shortName evidence="6">16S rRNA m7G methyltransferase</shortName>
    </alternativeName>
</protein>
<dbReference type="EMBL" id="DTPE01000067">
    <property type="protein sequence ID" value="HGE74791.1"/>
    <property type="molecule type" value="Genomic_DNA"/>
</dbReference>
<comment type="function">
    <text evidence="6">Specifically methylates the N7 position of a guanine in 16S rRNA.</text>
</comment>
<evidence type="ECO:0000256" key="4">
    <source>
        <dbReference type="ARBA" id="ARBA00022679"/>
    </source>
</evidence>
<accession>A0A7V3VSV7</accession>
<evidence type="ECO:0000256" key="3">
    <source>
        <dbReference type="ARBA" id="ARBA00022603"/>
    </source>
</evidence>
<dbReference type="SUPFAM" id="SSF53335">
    <property type="entry name" value="S-adenosyl-L-methionine-dependent methyltransferases"/>
    <property type="match status" value="1"/>
</dbReference>
<dbReference type="AlphaFoldDB" id="A0A7V3VSV7"/>
<comment type="caution">
    <text evidence="7">The sequence shown here is derived from an EMBL/GenBank/DDBJ whole genome shotgun (WGS) entry which is preliminary data.</text>
</comment>
<comment type="subcellular location">
    <subcellularLocation>
        <location evidence="6">Cytoplasm</location>
    </subcellularLocation>
</comment>
<feature type="binding site" evidence="6">
    <location>
        <begin position="125"/>
        <end position="126"/>
    </location>
    <ligand>
        <name>S-adenosyl-L-methionine</name>
        <dbReference type="ChEBI" id="CHEBI:59789"/>
    </ligand>
</feature>
<dbReference type="InterPro" id="IPR029063">
    <property type="entry name" value="SAM-dependent_MTases_sf"/>
</dbReference>
<evidence type="ECO:0000256" key="2">
    <source>
        <dbReference type="ARBA" id="ARBA00022552"/>
    </source>
</evidence>
<dbReference type="PANTHER" id="PTHR31760:SF0">
    <property type="entry name" value="S-ADENOSYL-L-METHIONINE-DEPENDENT METHYLTRANSFERASES SUPERFAMILY PROTEIN"/>
    <property type="match status" value="1"/>
</dbReference>
<proteinExistence type="inferred from homology"/>
<dbReference type="PANTHER" id="PTHR31760">
    <property type="entry name" value="S-ADENOSYL-L-METHIONINE-DEPENDENT METHYLTRANSFERASES SUPERFAMILY PROTEIN"/>
    <property type="match status" value="1"/>
</dbReference>
<evidence type="ECO:0000256" key="6">
    <source>
        <dbReference type="HAMAP-Rule" id="MF_00074"/>
    </source>
</evidence>
<dbReference type="CDD" id="cd02440">
    <property type="entry name" value="AdoMet_MTases"/>
    <property type="match status" value="1"/>
</dbReference>
<keyword evidence="2 6" id="KW-0698">rRNA processing</keyword>
<feature type="binding site" evidence="6">
    <location>
        <position position="142"/>
    </location>
    <ligand>
        <name>S-adenosyl-L-methionine</name>
        <dbReference type="ChEBI" id="CHEBI:59789"/>
    </ligand>
</feature>
<feature type="binding site" evidence="6">
    <location>
        <position position="74"/>
    </location>
    <ligand>
        <name>S-adenosyl-L-methionine</name>
        <dbReference type="ChEBI" id="CHEBI:59789"/>
    </ligand>
</feature>
<gene>
    <name evidence="6 7" type="primary">rsmG</name>
    <name evidence="7" type="ORF">ENX73_01535</name>
</gene>
<organism evidence="7">
    <name type="scientific">Mesoaciditoga lauensis</name>
    <dbReference type="NCBI Taxonomy" id="1495039"/>
    <lineage>
        <taxon>Bacteria</taxon>
        <taxon>Thermotogati</taxon>
        <taxon>Thermotogota</taxon>
        <taxon>Thermotogae</taxon>
        <taxon>Mesoaciditogales</taxon>
        <taxon>Mesoaciditogaceae</taxon>
        <taxon>Mesoaciditoga</taxon>
    </lineage>
</organism>
<dbReference type="NCBIfam" id="TIGR00138">
    <property type="entry name" value="rsmG_gidB"/>
    <property type="match status" value="1"/>
</dbReference>
<dbReference type="InterPro" id="IPR003682">
    <property type="entry name" value="rRNA_ssu_MeTfrase_G"/>
</dbReference>
<keyword evidence="4 6" id="KW-0808">Transferase</keyword>
<keyword evidence="1 6" id="KW-0963">Cytoplasm</keyword>
<keyword evidence="3 6" id="KW-0489">Methyltransferase</keyword>
<evidence type="ECO:0000256" key="1">
    <source>
        <dbReference type="ARBA" id="ARBA00022490"/>
    </source>
</evidence>
<evidence type="ECO:0000313" key="7">
    <source>
        <dbReference type="EMBL" id="HGE74791.1"/>
    </source>
</evidence>